<dbReference type="AlphaFoldDB" id="A0A7W4YM52"/>
<keyword evidence="2" id="KW-1185">Reference proteome</keyword>
<evidence type="ECO:0000313" key="1">
    <source>
        <dbReference type="EMBL" id="MBB2969309.1"/>
    </source>
</evidence>
<comment type="caution">
    <text evidence="1">The sequence shown here is derived from an EMBL/GenBank/DDBJ whole genome shotgun (WGS) entry which is preliminary data.</text>
</comment>
<accession>A0A7W4YM52</accession>
<reference evidence="1 2" key="1">
    <citation type="submission" date="2020-08" db="EMBL/GenBank/DDBJ databases">
        <title>Sequencing the genomes of 1000 actinobacteria strains.</title>
        <authorList>
            <person name="Klenk H.-P."/>
        </authorList>
    </citation>
    <scope>NUCLEOTIDE SEQUENCE [LARGE SCALE GENOMIC DNA]</scope>
    <source>
        <strain evidence="1 2">DSM 20146</strain>
    </source>
</reference>
<dbReference type="RefSeq" id="WP_155828964.1">
    <property type="nucleotide sequence ID" value="NZ_JACHVP010000006.1"/>
</dbReference>
<proteinExistence type="predicted"/>
<dbReference type="Proteomes" id="UP000538196">
    <property type="component" value="Unassembled WGS sequence"/>
</dbReference>
<protein>
    <submittedName>
        <fullName evidence="1">Uncharacterized protein</fullName>
    </submittedName>
</protein>
<gene>
    <name evidence="1" type="ORF">FHX33_004092</name>
</gene>
<dbReference type="EMBL" id="JACHVP010000006">
    <property type="protein sequence ID" value="MBB2969309.1"/>
    <property type="molecule type" value="Genomic_DNA"/>
</dbReference>
<evidence type="ECO:0000313" key="2">
    <source>
        <dbReference type="Proteomes" id="UP000538196"/>
    </source>
</evidence>
<organism evidence="1 2">
    <name type="scientific">Leifsonia aquatica</name>
    <name type="common">Corynebacterium aquaticum</name>
    <dbReference type="NCBI Taxonomy" id="144185"/>
    <lineage>
        <taxon>Bacteria</taxon>
        <taxon>Bacillati</taxon>
        <taxon>Actinomycetota</taxon>
        <taxon>Actinomycetes</taxon>
        <taxon>Micrococcales</taxon>
        <taxon>Microbacteriaceae</taxon>
        <taxon>Leifsonia</taxon>
    </lineage>
</organism>
<name>A0A7W4YM52_LEIAQ</name>
<sequence>MGTSGAFGGSGAWSDTVDSLYDSADALGSDNEAPIATTVMATLGRSLARGDRRGKSYDVSDLLGGRGIAGASSSGDGRDSGGAPFTREAARGSLVLDALASIENGEIPHLVEYGVDFTSLEGLSGLKLLTELIGLILGPPSHPDDAALQQALIATMRSSEKQAAGTLAETIGRFVSELAWRRTVVQLTTSQRRVSAIGSSMRRLEERVRTYISGKVQQVTGQLVNATPQTVADYASKLAAKACRLFGRGDDK</sequence>